<dbReference type="InterPro" id="IPR007492">
    <property type="entry name" value="LytTR_DNA-bd_dom"/>
</dbReference>
<dbReference type="SMART" id="SM00448">
    <property type="entry name" value="REC"/>
    <property type="match status" value="1"/>
</dbReference>
<dbReference type="InterPro" id="IPR046947">
    <property type="entry name" value="LytR-like"/>
</dbReference>
<dbReference type="InterPro" id="IPR011006">
    <property type="entry name" value="CheY-like_superfamily"/>
</dbReference>
<keyword evidence="4" id="KW-0238">DNA-binding</keyword>
<dbReference type="SUPFAM" id="SSF52172">
    <property type="entry name" value="CheY-like"/>
    <property type="match status" value="1"/>
</dbReference>
<dbReference type="EMBL" id="JAPDPJ010000009">
    <property type="protein sequence ID" value="MCW3786024.1"/>
    <property type="molecule type" value="Genomic_DNA"/>
</dbReference>
<evidence type="ECO:0000259" key="2">
    <source>
        <dbReference type="PROSITE" id="PS50110"/>
    </source>
</evidence>
<name>A0AAE3M382_9BACT</name>
<feature type="domain" description="Response regulatory" evidence="2">
    <location>
        <begin position="4"/>
        <end position="117"/>
    </location>
</feature>
<dbReference type="GO" id="GO:0003677">
    <property type="term" value="F:DNA binding"/>
    <property type="evidence" value="ECO:0007669"/>
    <property type="project" value="UniProtKB-KW"/>
</dbReference>
<dbReference type="RefSeq" id="WP_301189594.1">
    <property type="nucleotide sequence ID" value="NZ_JAPDPJ010000009.1"/>
</dbReference>
<dbReference type="PANTHER" id="PTHR37299:SF1">
    <property type="entry name" value="STAGE 0 SPORULATION PROTEIN A HOMOLOG"/>
    <property type="match status" value="1"/>
</dbReference>
<organism evidence="4 5">
    <name type="scientific">Plebeiibacterium sediminum</name>
    <dbReference type="NCBI Taxonomy" id="2992112"/>
    <lineage>
        <taxon>Bacteria</taxon>
        <taxon>Pseudomonadati</taxon>
        <taxon>Bacteroidota</taxon>
        <taxon>Bacteroidia</taxon>
        <taxon>Marinilabiliales</taxon>
        <taxon>Marinilabiliaceae</taxon>
        <taxon>Plebeiibacterium</taxon>
    </lineage>
</organism>
<dbReference type="PROSITE" id="PS50930">
    <property type="entry name" value="HTH_LYTTR"/>
    <property type="match status" value="1"/>
</dbReference>
<dbReference type="PANTHER" id="PTHR37299">
    <property type="entry name" value="TRANSCRIPTIONAL REGULATOR-RELATED"/>
    <property type="match status" value="1"/>
</dbReference>
<proteinExistence type="predicted"/>
<gene>
    <name evidence="4" type="ORF">OM075_06065</name>
</gene>
<evidence type="ECO:0000313" key="5">
    <source>
        <dbReference type="Proteomes" id="UP001209229"/>
    </source>
</evidence>
<dbReference type="GO" id="GO:0000156">
    <property type="term" value="F:phosphorelay response regulator activity"/>
    <property type="evidence" value="ECO:0007669"/>
    <property type="project" value="InterPro"/>
</dbReference>
<comment type="caution">
    <text evidence="4">The sequence shown here is derived from an EMBL/GenBank/DDBJ whole genome shotgun (WGS) entry which is preliminary data.</text>
</comment>
<feature type="modified residue" description="4-aspartylphosphate" evidence="1">
    <location>
        <position position="57"/>
    </location>
</feature>
<evidence type="ECO:0000259" key="3">
    <source>
        <dbReference type="PROSITE" id="PS50930"/>
    </source>
</evidence>
<dbReference type="PROSITE" id="PS50110">
    <property type="entry name" value="RESPONSE_REGULATORY"/>
    <property type="match status" value="1"/>
</dbReference>
<dbReference type="SMART" id="SM00850">
    <property type="entry name" value="LytTR"/>
    <property type="match status" value="1"/>
</dbReference>
<sequence length="258" mass="29856">MAFNVIIVEDEMHSAQMLESMVNELRPEWNVIDIFDSVEDTVNWLKNNEQPSLIFLDIQLSDGISFSIFDKVEVDCGVIFTTAYDEYAVKAFKLNSVDYILKPIKKDHLLTAIEKLESIIKKFEPNPSEIPDYKDILSGLKNGINPFRKRFLVSKRDAFFSIPVTEVAYIYFESKLTYAVTFDNKEHIINFTLDKLEEELDPSMFIRANRQAIVNMNAIHSLENYFGGKLIVKLLPQFDEKFVVSRAKASIFKNWLDS</sequence>
<dbReference type="InterPro" id="IPR001789">
    <property type="entry name" value="Sig_transdc_resp-reg_receiver"/>
</dbReference>
<dbReference type="AlphaFoldDB" id="A0AAE3M382"/>
<evidence type="ECO:0000256" key="1">
    <source>
        <dbReference type="PROSITE-ProRule" id="PRU00169"/>
    </source>
</evidence>
<reference evidence="4" key="1">
    <citation type="submission" date="2022-10" db="EMBL/GenBank/DDBJ databases">
        <authorList>
            <person name="Yu W.X."/>
        </authorList>
    </citation>
    <scope>NUCLEOTIDE SEQUENCE</scope>
    <source>
        <strain evidence="4">AAT</strain>
    </source>
</reference>
<dbReference type="Gene3D" id="2.40.50.1020">
    <property type="entry name" value="LytTr DNA-binding domain"/>
    <property type="match status" value="1"/>
</dbReference>
<keyword evidence="1" id="KW-0597">Phosphoprotein</keyword>
<accession>A0AAE3M382</accession>
<feature type="domain" description="HTH LytTR-type" evidence="3">
    <location>
        <begin position="151"/>
        <end position="258"/>
    </location>
</feature>
<dbReference type="Gene3D" id="3.40.50.2300">
    <property type="match status" value="1"/>
</dbReference>
<dbReference type="Proteomes" id="UP001209229">
    <property type="component" value="Unassembled WGS sequence"/>
</dbReference>
<protein>
    <submittedName>
        <fullName evidence="4">LytTR family DNA-binding domain-containing protein</fullName>
    </submittedName>
</protein>
<dbReference type="Pfam" id="PF04397">
    <property type="entry name" value="LytTR"/>
    <property type="match status" value="1"/>
</dbReference>
<evidence type="ECO:0000313" key="4">
    <source>
        <dbReference type="EMBL" id="MCW3786024.1"/>
    </source>
</evidence>
<dbReference type="FunFam" id="3.40.50.2300:FF:000361">
    <property type="entry name" value="Two-component system response regulator"/>
    <property type="match status" value="1"/>
</dbReference>
<dbReference type="Pfam" id="PF00072">
    <property type="entry name" value="Response_reg"/>
    <property type="match status" value="1"/>
</dbReference>
<keyword evidence="5" id="KW-1185">Reference proteome</keyword>